<feature type="compositionally biased region" description="Low complexity" evidence="1">
    <location>
        <begin position="137"/>
        <end position="151"/>
    </location>
</feature>
<evidence type="ECO:0000256" key="2">
    <source>
        <dbReference type="SAM" id="SignalP"/>
    </source>
</evidence>
<evidence type="ECO:0008006" key="5">
    <source>
        <dbReference type="Google" id="ProtNLM"/>
    </source>
</evidence>
<evidence type="ECO:0000313" key="4">
    <source>
        <dbReference type="Proteomes" id="UP000219369"/>
    </source>
</evidence>
<organism evidence="3 4">
    <name type="scientific">Fusarium oxysporum</name>
    <name type="common">Fusarium vascular wilt</name>
    <dbReference type="NCBI Taxonomy" id="5507"/>
    <lineage>
        <taxon>Eukaryota</taxon>
        <taxon>Fungi</taxon>
        <taxon>Dikarya</taxon>
        <taxon>Ascomycota</taxon>
        <taxon>Pezizomycotina</taxon>
        <taxon>Sordariomycetes</taxon>
        <taxon>Hypocreomycetidae</taxon>
        <taxon>Hypocreales</taxon>
        <taxon>Nectriaceae</taxon>
        <taxon>Fusarium</taxon>
        <taxon>Fusarium oxysporum species complex</taxon>
    </lineage>
</organism>
<dbReference type="VEuPathDB" id="FungiDB:FOZG_06495"/>
<dbReference type="VEuPathDB" id="FungiDB:HZS61_013085"/>
<feature type="chain" id="PRO_5013850546" description="Extracellular membrane protein CFEM domain-containing protein" evidence="2">
    <location>
        <begin position="21"/>
        <end position="212"/>
    </location>
</feature>
<feature type="region of interest" description="Disordered" evidence="1">
    <location>
        <begin position="137"/>
        <end position="188"/>
    </location>
</feature>
<dbReference type="OrthoDB" id="5096766at2759"/>
<dbReference type="EMBL" id="FMJY01000005">
    <property type="protein sequence ID" value="SCO84602.1"/>
    <property type="molecule type" value="Genomic_DNA"/>
</dbReference>
<dbReference type="VEuPathDB" id="FungiDB:FOXG_19861"/>
<feature type="signal peptide" evidence="2">
    <location>
        <begin position="1"/>
        <end position="20"/>
    </location>
</feature>
<dbReference type="VEuPathDB" id="FungiDB:FOC4_g10012129"/>
<gene>
    <name evidence="3" type="ORF">FRV6_08729</name>
</gene>
<dbReference type="VEuPathDB" id="FungiDB:FOC1_g10009138"/>
<dbReference type="VEuPathDB" id="FungiDB:FOIG_12305"/>
<feature type="compositionally biased region" description="Low complexity" evidence="1">
    <location>
        <begin position="158"/>
        <end position="183"/>
    </location>
</feature>
<name>A0A2H3T7D0_FUSOX</name>
<keyword evidence="2" id="KW-0732">Signal</keyword>
<dbReference type="VEuPathDB" id="FungiDB:FOMG_12685"/>
<proteinExistence type="predicted"/>
<sequence length="212" mass="22291">MRPHLFTLPLLSGLVSISAAANTESGYLATVTLAPTASGAEAFGLEEKRAECFQACYKTYGNYNSCTREGVAQCWCNESDDWVEREEDCVWDICGPSAYNLYATVLRRVCETVTASASQTIETGSTSSDERITSTFAETTSKSAAETTSKAEASRAQATETSTSGSDSTTASSETAAATTSAEPNRACKRGSPLGVSLVLTIGAIYLAGMAF</sequence>
<accession>A0A2H3T7D0</accession>
<evidence type="ECO:0000313" key="3">
    <source>
        <dbReference type="EMBL" id="SCO84602.1"/>
    </source>
</evidence>
<dbReference type="Proteomes" id="UP000219369">
    <property type="component" value="Unassembled WGS sequence"/>
</dbReference>
<protein>
    <recommendedName>
        <fullName evidence="5">Extracellular membrane protein CFEM domain-containing protein</fullName>
    </recommendedName>
</protein>
<evidence type="ECO:0000256" key="1">
    <source>
        <dbReference type="SAM" id="MobiDB-lite"/>
    </source>
</evidence>
<reference evidence="4" key="1">
    <citation type="submission" date="2016-09" db="EMBL/GenBank/DDBJ databases">
        <authorList>
            <person name="Guldener U."/>
        </authorList>
    </citation>
    <scope>NUCLEOTIDE SEQUENCE [LARGE SCALE GENOMIC DNA]</scope>
    <source>
        <strain evidence="4">V64-1</strain>
    </source>
</reference>
<dbReference type="AlphaFoldDB" id="A0A2H3T7D0"/>